<dbReference type="STRING" id="1458461.BN1012_Phect1021"/>
<dbReference type="RefSeq" id="WP_043949949.1">
    <property type="nucleotide sequence ID" value="NZ_HG966617.1"/>
</dbReference>
<dbReference type="CDD" id="cd04301">
    <property type="entry name" value="NAT_SF"/>
    <property type="match status" value="1"/>
</dbReference>
<gene>
    <name evidence="2" type="ORF">BN1012_Phect1021</name>
</gene>
<keyword evidence="3" id="KW-1185">Reference proteome</keyword>
<dbReference type="EMBL" id="HG966617">
    <property type="protein sequence ID" value="CDO59235.1"/>
    <property type="molecule type" value="Genomic_DNA"/>
</dbReference>
<feature type="domain" description="N-acetyltransferase" evidence="1">
    <location>
        <begin position="5"/>
        <end position="194"/>
    </location>
</feature>
<dbReference type="SUPFAM" id="SSF55729">
    <property type="entry name" value="Acyl-CoA N-acyltransferases (Nat)"/>
    <property type="match status" value="1"/>
</dbReference>
<evidence type="ECO:0000313" key="3">
    <source>
        <dbReference type="Proteomes" id="UP000032160"/>
    </source>
</evidence>
<reference evidence="2 3" key="1">
    <citation type="journal article" date="2014" name="Front. Genet.">
        <title>Genome and metabolic network of "Candidatus Phaeomarinobacter ectocarpi" Ec32, a new candidate genus of Alphaproteobacteria frequently associated with brown algae.</title>
        <authorList>
            <person name="Dittami S.M."/>
            <person name="Barbeyron T."/>
            <person name="Boyen C."/>
            <person name="Cambefort J."/>
            <person name="Collet G."/>
            <person name="Delage L."/>
            <person name="Gobet A."/>
            <person name="Groisillier A."/>
            <person name="Leblanc C."/>
            <person name="Michel G."/>
            <person name="Scornet D."/>
            <person name="Siegel A."/>
            <person name="Tapia J.E."/>
            <person name="Tonon T."/>
        </authorList>
    </citation>
    <scope>NUCLEOTIDE SEQUENCE [LARGE SCALE GENOMIC DNA]</scope>
    <source>
        <strain evidence="2 3">Ec32</strain>
    </source>
</reference>
<dbReference type="KEGG" id="pect:BN1012_Phect1021"/>
<dbReference type="Proteomes" id="UP000032160">
    <property type="component" value="Chromosome I"/>
</dbReference>
<accession>X5ML78</accession>
<dbReference type="PROSITE" id="PS51186">
    <property type="entry name" value="GNAT"/>
    <property type="match status" value="1"/>
</dbReference>
<dbReference type="InterPro" id="IPR016181">
    <property type="entry name" value="Acyl_CoA_acyltransferase"/>
</dbReference>
<name>X5ML78_9HYPH</name>
<protein>
    <submittedName>
        <fullName evidence="2">GCN5-related N-acetyltransferase</fullName>
    </submittedName>
</protein>
<evidence type="ECO:0000313" key="2">
    <source>
        <dbReference type="EMBL" id="CDO59235.1"/>
    </source>
</evidence>
<keyword evidence="2" id="KW-0808">Transferase</keyword>
<sequence length="196" mass="21801">MTHDLTVKRLTSKTFPDLETLFAQKGCSFARDCWCMGYRLSGKVIPPKGTSLADHRKTLIEDRARHKPAPGLIGYDKSGAPVGWVTFGPREEFARLKRSPVMKPVDDTPVWSILCFVVPSPHRGQGVAAEMLSHAVAFAKRSGVTAIEAYPIDKAERSQSQFLWHGAMSMFAKAGFKEIARRKPERPVMRLTFAGN</sequence>
<dbReference type="GO" id="GO:0016747">
    <property type="term" value="F:acyltransferase activity, transferring groups other than amino-acyl groups"/>
    <property type="evidence" value="ECO:0007669"/>
    <property type="project" value="InterPro"/>
</dbReference>
<organism evidence="2 3">
    <name type="scientific">Candidatus Phaeomarinibacter ectocarpi</name>
    <dbReference type="NCBI Taxonomy" id="1458461"/>
    <lineage>
        <taxon>Bacteria</taxon>
        <taxon>Pseudomonadati</taxon>
        <taxon>Pseudomonadota</taxon>
        <taxon>Alphaproteobacteria</taxon>
        <taxon>Hyphomicrobiales</taxon>
        <taxon>Parvibaculaceae</taxon>
        <taxon>Candidatus Phaeomarinibacter</taxon>
    </lineage>
</organism>
<dbReference type="AlphaFoldDB" id="X5ML78"/>
<dbReference type="InterPro" id="IPR000182">
    <property type="entry name" value="GNAT_dom"/>
</dbReference>
<dbReference type="HOGENOM" id="CLU_105867_0_0_5"/>
<dbReference type="OrthoDB" id="8894819at2"/>
<dbReference type="Pfam" id="PF00583">
    <property type="entry name" value="Acetyltransf_1"/>
    <property type="match status" value="1"/>
</dbReference>
<dbReference type="Gene3D" id="3.40.630.30">
    <property type="match status" value="1"/>
</dbReference>
<proteinExistence type="predicted"/>
<evidence type="ECO:0000259" key="1">
    <source>
        <dbReference type="PROSITE" id="PS51186"/>
    </source>
</evidence>